<reference evidence="2" key="1">
    <citation type="submission" date="2022-07" db="EMBL/GenBank/DDBJ databases">
        <title>Phylogenomic reconstructions and comparative analyses of Kickxellomycotina fungi.</title>
        <authorList>
            <person name="Reynolds N.K."/>
            <person name="Stajich J.E."/>
            <person name="Barry K."/>
            <person name="Grigoriev I.V."/>
            <person name="Crous P."/>
            <person name="Smith M.E."/>
        </authorList>
    </citation>
    <scope>NUCLEOTIDE SEQUENCE</scope>
    <source>
        <strain evidence="2">NRRL 1566</strain>
    </source>
</reference>
<accession>A0A9W8I1M1</accession>
<dbReference type="PANTHER" id="PTHR12472">
    <property type="entry name" value="RAB3-GAP REGULATORY DOMAIN"/>
    <property type="match status" value="1"/>
</dbReference>
<dbReference type="OrthoDB" id="360390at2759"/>
<dbReference type="InterPro" id="IPR026059">
    <property type="entry name" value="Rab3GAP2"/>
</dbReference>
<proteinExistence type="predicted"/>
<dbReference type="AlphaFoldDB" id="A0A9W8I1M1"/>
<dbReference type="Proteomes" id="UP001139887">
    <property type="component" value="Unassembled WGS sequence"/>
</dbReference>
<gene>
    <name evidence="2" type="ORF">IWW36_005486</name>
</gene>
<protein>
    <recommendedName>
        <fullName evidence="1">Rab3-GAP regulatory subunit N-terminal domain-containing protein</fullName>
    </recommendedName>
</protein>
<evidence type="ECO:0000313" key="3">
    <source>
        <dbReference type="Proteomes" id="UP001139887"/>
    </source>
</evidence>
<dbReference type="EMBL" id="JANBUW010001340">
    <property type="protein sequence ID" value="KAJ2843646.1"/>
    <property type="molecule type" value="Genomic_DNA"/>
</dbReference>
<evidence type="ECO:0000259" key="1">
    <source>
        <dbReference type="Pfam" id="PF14655"/>
    </source>
</evidence>
<feature type="domain" description="Rab3-GAP regulatory subunit N-terminal" evidence="1">
    <location>
        <begin position="1"/>
        <end position="405"/>
    </location>
</feature>
<name>A0A9W8I1M1_9FUNG</name>
<dbReference type="PANTHER" id="PTHR12472:SF0">
    <property type="entry name" value="RAB3 GTPASE-ACTIVATING PROTEIN NON-CATALYTIC SUBUNIT"/>
    <property type="match status" value="1"/>
</dbReference>
<dbReference type="InterPro" id="IPR032839">
    <property type="entry name" value="RAB3GAP_N"/>
</dbReference>
<evidence type="ECO:0000313" key="2">
    <source>
        <dbReference type="EMBL" id="KAJ2843646.1"/>
    </source>
</evidence>
<feature type="non-terminal residue" evidence="2">
    <location>
        <position position="414"/>
    </location>
</feature>
<dbReference type="Pfam" id="PF14655">
    <property type="entry name" value="RAB3GAP2_N"/>
    <property type="match status" value="1"/>
</dbReference>
<organism evidence="2 3">
    <name type="scientific">Coemansia brasiliensis</name>
    <dbReference type="NCBI Taxonomy" id="2650707"/>
    <lineage>
        <taxon>Eukaryota</taxon>
        <taxon>Fungi</taxon>
        <taxon>Fungi incertae sedis</taxon>
        <taxon>Zoopagomycota</taxon>
        <taxon>Kickxellomycotina</taxon>
        <taxon>Kickxellomycetes</taxon>
        <taxon>Kickxellales</taxon>
        <taxon>Kickxellaceae</taxon>
        <taxon>Coemansia</taxon>
    </lineage>
</organism>
<comment type="caution">
    <text evidence="2">The sequence shown here is derived from an EMBL/GenBank/DDBJ whole genome shotgun (WGS) entry which is preliminary data.</text>
</comment>
<keyword evidence="3" id="KW-1185">Reference proteome</keyword>
<sequence>MSIGGEYMALAYRERFILLECIGEKACQLVSISNDVAAPGETVTSLYCIDIYASQQQQKKKAESICVIAGYSSGYMRVFSARGHLLTAHRFHPQKLQSIRMRMPLQADSENNDYEITYADSTRTSEDNEEVNLTYQDGVMVSIDGRSLYLALRLCLNEAAGDDSDAPAFQYKKWAFDLSSSRISDAASYGPAICKDPLALLAKNSSSSQNLDATARFLVAPYHGDAAFGVFTTSEDAQMSFSAVDIAGKVAAKVTGAVISIAKSYLWRGNSGSNSAYQTGSEHSGQSTPGGTEAGTIVSCALAVHDYPRKVLDISLAPASYGLAALTDSLGRVMLFDLENCEVVHMLKGLRGSQCAWLEIAADKQRYRMLVVVYVAKRGILEIYALAKAEQPLASITIGPGWKLVQCPTQPLGG</sequence>